<accession>A0A9D1IN99</accession>
<dbReference type="AlphaFoldDB" id="A0A9D1IN99"/>
<protein>
    <submittedName>
        <fullName evidence="2">Uncharacterized protein</fullName>
    </submittedName>
</protein>
<evidence type="ECO:0000313" key="3">
    <source>
        <dbReference type="Proteomes" id="UP000824076"/>
    </source>
</evidence>
<reference evidence="2" key="1">
    <citation type="submission" date="2020-10" db="EMBL/GenBank/DDBJ databases">
        <authorList>
            <person name="Gilroy R."/>
        </authorList>
    </citation>
    <scope>NUCLEOTIDE SEQUENCE</scope>
    <source>
        <strain evidence="2">17073</strain>
    </source>
</reference>
<keyword evidence="1" id="KW-0732">Signal</keyword>
<name>A0A9D1IN99_9BACT</name>
<reference evidence="2" key="2">
    <citation type="journal article" date="2021" name="PeerJ">
        <title>Extensive microbial diversity within the chicken gut microbiome revealed by metagenomics and culture.</title>
        <authorList>
            <person name="Gilroy R."/>
            <person name="Ravi A."/>
            <person name="Getino M."/>
            <person name="Pursley I."/>
            <person name="Horton D.L."/>
            <person name="Alikhan N.F."/>
            <person name="Baker D."/>
            <person name="Gharbi K."/>
            <person name="Hall N."/>
            <person name="Watson M."/>
            <person name="Adriaenssens E.M."/>
            <person name="Foster-Nyarko E."/>
            <person name="Jarju S."/>
            <person name="Secka A."/>
            <person name="Antonio M."/>
            <person name="Oren A."/>
            <person name="Chaudhuri R.R."/>
            <person name="La Ragione R."/>
            <person name="Hildebrand F."/>
            <person name="Pallen M.J."/>
        </authorList>
    </citation>
    <scope>NUCLEOTIDE SEQUENCE</scope>
    <source>
        <strain evidence="2">17073</strain>
    </source>
</reference>
<dbReference type="EMBL" id="DVMS01000130">
    <property type="protein sequence ID" value="HIU38909.1"/>
    <property type="molecule type" value="Genomic_DNA"/>
</dbReference>
<organism evidence="2 3">
    <name type="scientific">Candidatus Limisoma intestinavium</name>
    <dbReference type="NCBI Taxonomy" id="2840856"/>
    <lineage>
        <taxon>Bacteria</taxon>
        <taxon>Pseudomonadati</taxon>
        <taxon>Bacteroidota</taxon>
        <taxon>Bacteroidia</taxon>
        <taxon>Bacteroidales</taxon>
        <taxon>Candidatus Limisoma</taxon>
    </lineage>
</organism>
<feature type="chain" id="PRO_5039522447" evidence="1">
    <location>
        <begin position="23"/>
        <end position="231"/>
    </location>
</feature>
<evidence type="ECO:0000313" key="2">
    <source>
        <dbReference type="EMBL" id="HIU38909.1"/>
    </source>
</evidence>
<gene>
    <name evidence="2" type="ORF">IAD18_04500</name>
</gene>
<evidence type="ECO:0000256" key="1">
    <source>
        <dbReference type="SAM" id="SignalP"/>
    </source>
</evidence>
<feature type="signal peptide" evidence="1">
    <location>
        <begin position="1"/>
        <end position="22"/>
    </location>
</feature>
<dbReference type="Proteomes" id="UP000824076">
    <property type="component" value="Unassembled WGS sequence"/>
</dbReference>
<proteinExistence type="predicted"/>
<dbReference type="PROSITE" id="PS51257">
    <property type="entry name" value="PROKAR_LIPOPROTEIN"/>
    <property type="match status" value="1"/>
</dbReference>
<sequence>MKTIIHLALLCMAMLMSQSCGGASHKNSDSETDLESLSNISFKTIPPIWMDSHTGKWEINRIWEIIVCDDSGTPIMYDKKMAASYDSLAFAFFYATNVAKLYSIYNSYKWEKSTFNSRAEALNKWESDFAPEIDPYLSLCLNLPIAATDDTCPSNIRDYFNELYYEYKDEDMILHVPPYAYDKTSFDFYYTDRRYQINNGYVHSPNIFISGYDGEDFPEYHGALSILLADP</sequence>
<comment type="caution">
    <text evidence="2">The sequence shown here is derived from an EMBL/GenBank/DDBJ whole genome shotgun (WGS) entry which is preliminary data.</text>
</comment>